<reference evidence="1 2" key="1">
    <citation type="submission" date="2016-07" db="EMBL/GenBank/DDBJ databases">
        <title>Pervasive Adenine N6-methylation of Active Genes in Fungi.</title>
        <authorList>
            <consortium name="DOE Joint Genome Institute"/>
            <person name="Mondo S.J."/>
            <person name="Dannebaum R.O."/>
            <person name="Kuo R.C."/>
            <person name="Labutti K."/>
            <person name="Haridas S."/>
            <person name="Kuo A."/>
            <person name="Salamov A."/>
            <person name="Ahrendt S.R."/>
            <person name="Lipzen A."/>
            <person name="Sullivan W."/>
            <person name="Andreopoulos W.B."/>
            <person name="Clum A."/>
            <person name="Lindquist E."/>
            <person name="Daum C."/>
            <person name="Ramamoorthy G.K."/>
            <person name="Gryganskyi A."/>
            <person name="Culley D."/>
            <person name="Magnuson J.K."/>
            <person name="James T.Y."/>
            <person name="O'Malley M.A."/>
            <person name="Stajich J.E."/>
            <person name="Spatafora J.W."/>
            <person name="Visel A."/>
            <person name="Grigoriev I.V."/>
        </authorList>
    </citation>
    <scope>NUCLEOTIDE SEQUENCE [LARGE SCALE GENOMIC DNA]</scope>
    <source>
        <strain evidence="1 2">NRRL 2496</strain>
    </source>
</reference>
<dbReference type="EMBL" id="MCGN01000013">
    <property type="protein sequence ID" value="ORY89878.1"/>
    <property type="molecule type" value="Genomic_DNA"/>
</dbReference>
<evidence type="ECO:0000313" key="2">
    <source>
        <dbReference type="Proteomes" id="UP000242180"/>
    </source>
</evidence>
<dbReference type="Proteomes" id="UP000242180">
    <property type="component" value="Unassembled WGS sequence"/>
</dbReference>
<comment type="caution">
    <text evidence="1">The sequence shown here is derived from an EMBL/GenBank/DDBJ whole genome shotgun (WGS) entry which is preliminary data.</text>
</comment>
<dbReference type="AlphaFoldDB" id="A0A1X2GZC6"/>
<protein>
    <submittedName>
        <fullName evidence="1">Uncharacterized protein</fullName>
    </submittedName>
</protein>
<sequence>MSQTQELAMKLCIEELLKTPPTTLQEAPRLDQDSRALIMDILIFEHLLRTYASPDDFCSVQDFRRDLGSTHQYDLPSSFNKRWRRHSKVRSGYIAAKKAKHQAIRRAHALDLPFADLWLWAVKKRLNASDQPWQQLLQYLQIARPIITITLDAITSTLGNANYLHQPG</sequence>
<name>A0A1X2GZC6_SYNRA</name>
<dbReference type="InParanoid" id="A0A1X2GZC6"/>
<organism evidence="1 2">
    <name type="scientific">Syncephalastrum racemosum</name>
    <name type="common">Filamentous fungus</name>
    <dbReference type="NCBI Taxonomy" id="13706"/>
    <lineage>
        <taxon>Eukaryota</taxon>
        <taxon>Fungi</taxon>
        <taxon>Fungi incertae sedis</taxon>
        <taxon>Mucoromycota</taxon>
        <taxon>Mucoromycotina</taxon>
        <taxon>Mucoromycetes</taxon>
        <taxon>Mucorales</taxon>
        <taxon>Syncephalastraceae</taxon>
        <taxon>Syncephalastrum</taxon>
    </lineage>
</organism>
<evidence type="ECO:0000313" key="1">
    <source>
        <dbReference type="EMBL" id="ORY89878.1"/>
    </source>
</evidence>
<keyword evidence="2" id="KW-1185">Reference proteome</keyword>
<gene>
    <name evidence="1" type="ORF">BCR43DRAFT_117230</name>
</gene>
<proteinExistence type="predicted"/>
<accession>A0A1X2GZC6</accession>